<dbReference type="InterPro" id="IPR029058">
    <property type="entry name" value="AB_hydrolase_fold"/>
</dbReference>
<dbReference type="OrthoDB" id="9770528at2"/>
<dbReference type="EMBL" id="RQFP01000014">
    <property type="protein sequence ID" value="TGK91717.1"/>
    <property type="molecule type" value="Genomic_DNA"/>
</dbReference>
<dbReference type="GO" id="GO:0005976">
    <property type="term" value="P:polysaccharide metabolic process"/>
    <property type="evidence" value="ECO:0007669"/>
    <property type="project" value="TreeGrafter"/>
</dbReference>
<evidence type="ECO:0000256" key="1">
    <source>
        <dbReference type="PIRSR" id="PIRSR639069-2"/>
    </source>
</evidence>
<evidence type="ECO:0000313" key="4">
    <source>
        <dbReference type="Proteomes" id="UP000297891"/>
    </source>
</evidence>
<dbReference type="RefSeq" id="WP_100790565.1">
    <property type="nucleotide sequence ID" value="NZ_NPDQ01000004.1"/>
</dbReference>
<evidence type="ECO:0000313" key="3">
    <source>
        <dbReference type="EMBL" id="TGK91717.1"/>
    </source>
</evidence>
<dbReference type="Gene3D" id="3.40.50.1820">
    <property type="entry name" value="alpha/beta hydrolase"/>
    <property type="match status" value="1"/>
</dbReference>
<gene>
    <name evidence="3" type="ORF">EHQ30_16105</name>
</gene>
<dbReference type="AlphaFoldDB" id="A0A2M9Y0X0"/>
<dbReference type="Proteomes" id="UP000297891">
    <property type="component" value="Unassembled WGS sequence"/>
</dbReference>
<feature type="binding site" evidence="1">
    <location>
        <position position="91"/>
    </location>
    <ligand>
        <name>substrate</name>
    </ligand>
</feature>
<comment type="caution">
    <text evidence="3">The sequence shown here is derived from an EMBL/GenBank/DDBJ whole genome shotgun (WGS) entry which is preliminary data.</text>
</comment>
<dbReference type="InterPro" id="IPR008391">
    <property type="entry name" value="AXE1_dom"/>
</dbReference>
<dbReference type="Pfam" id="PF05448">
    <property type="entry name" value="AXE1"/>
    <property type="match status" value="1"/>
</dbReference>
<dbReference type="GO" id="GO:0052689">
    <property type="term" value="F:carboxylic ester hydrolase activity"/>
    <property type="evidence" value="ECO:0007669"/>
    <property type="project" value="TreeGrafter"/>
</dbReference>
<dbReference type="PANTHER" id="PTHR40111">
    <property type="entry name" value="CEPHALOSPORIN-C DEACETYLASE"/>
    <property type="match status" value="1"/>
</dbReference>
<reference evidence="3" key="1">
    <citation type="journal article" date="2019" name="PLoS Negl. Trop. Dis.">
        <title>Revisiting the worldwide diversity of Leptospira species in the environment.</title>
        <authorList>
            <person name="Vincent A.T."/>
            <person name="Schiettekatte O."/>
            <person name="Bourhy P."/>
            <person name="Veyrier F.J."/>
            <person name="Picardeau M."/>
        </authorList>
    </citation>
    <scope>NUCLEOTIDE SEQUENCE [LARGE SCALE GENOMIC DNA]</scope>
    <source>
        <strain evidence="3">201800277</strain>
    </source>
</reference>
<dbReference type="InterPro" id="IPR039069">
    <property type="entry name" value="CE7"/>
</dbReference>
<dbReference type="PANTHER" id="PTHR40111:SF1">
    <property type="entry name" value="CEPHALOSPORIN-C DEACETYLASE"/>
    <property type="match status" value="1"/>
</dbReference>
<protein>
    <submittedName>
        <fullName evidence="3">Acetylesterase</fullName>
    </submittedName>
</protein>
<name>A0A2M9Y0X0_9LEPT</name>
<evidence type="ECO:0000259" key="2">
    <source>
        <dbReference type="Pfam" id="PF05448"/>
    </source>
</evidence>
<proteinExistence type="predicted"/>
<accession>A0A2M9Y0X0</accession>
<feature type="domain" description="Acetyl xylan esterase" evidence="2">
    <location>
        <begin position="15"/>
        <end position="317"/>
    </location>
</feature>
<keyword evidence="4" id="KW-1185">Reference proteome</keyword>
<sequence>MPQTVSFDECFQTVPKLDPPSDLDSFWKEGISELKKVPIKATYKTVLKGSFIWESLNDVSFQSIDNHLLHGKLAIPRKRGDRPVVVYFHDYLAVPEEIQKGYSDLGVAQLHITLRGHGEEMIQPPVDPNTGKSPIGWTPNYFAHGLDQKEEFYMRKLYLDVIRTIEFLRLTDGIDGDQIILHGKSLGSALSVFGAAYSDRIKGLILETPSFCYIDKDQISLKGNPWIRELTPFLEKRATKKIDYKKELAYFDALNFAKKIKIPALFSCGMEDVISHPKSTFALFNHMNCDKRMQLYPTEGNEAGKDKQPQANLEFVKEIFAL</sequence>
<dbReference type="SUPFAM" id="SSF53474">
    <property type="entry name" value="alpha/beta-Hydrolases"/>
    <property type="match status" value="1"/>
</dbReference>
<organism evidence="3 4">
    <name type="scientific">Leptospira brenneri</name>
    <dbReference type="NCBI Taxonomy" id="2023182"/>
    <lineage>
        <taxon>Bacteria</taxon>
        <taxon>Pseudomonadati</taxon>
        <taxon>Spirochaetota</taxon>
        <taxon>Spirochaetia</taxon>
        <taxon>Leptospirales</taxon>
        <taxon>Leptospiraceae</taxon>
        <taxon>Leptospira</taxon>
    </lineage>
</organism>